<feature type="signal peptide" evidence="1">
    <location>
        <begin position="1"/>
        <end position="19"/>
    </location>
</feature>
<comment type="caution">
    <text evidence="2">The sequence shown here is derived from an EMBL/GenBank/DDBJ whole genome shotgun (WGS) entry which is preliminary data.</text>
</comment>
<protein>
    <submittedName>
        <fullName evidence="2">Peptidyl-Lys metalloendopeptidase</fullName>
    </submittedName>
</protein>
<evidence type="ECO:0000256" key="1">
    <source>
        <dbReference type="SAM" id="SignalP"/>
    </source>
</evidence>
<evidence type="ECO:0000313" key="2">
    <source>
        <dbReference type="EMBL" id="OBZ78066.1"/>
    </source>
</evidence>
<gene>
    <name evidence="2" type="primary">MEP_1</name>
    <name evidence="2" type="ORF">A0H81_02521</name>
</gene>
<dbReference type="OrthoDB" id="10058185at2759"/>
<evidence type="ECO:0000313" key="3">
    <source>
        <dbReference type="Proteomes" id="UP000092993"/>
    </source>
</evidence>
<dbReference type="Proteomes" id="UP000092993">
    <property type="component" value="Unassembled WGS sequence"/>
</dbReference>
<sequence length="134" mass="14594">MFPFSALIVSVPSVVVASAAPGLPVQVTGPIAIHIVQNLKAVHHRRQYRQRNSQIVERSGQPHTDIPNITNRYGDNPEFIGVRFFTALASGESLGVQEDLSEAHNLTSTGSGEYNVGVKEDICVLFRRVLCLGL</sequence>
<dbReference type="AlphaFoldDB" id="A0A1C7MNS7"/>
<organism evidence="2 3">
    <name type="scientific">Grifola frondosa</name>
    <name type="common">Maitake</name>
    <name type="synonym">Polyporus frondosus</name>
    <dbReference type="NCBI Taxonomy" id="5627"/>
    <lineage>
        <taxon>Eukaryota</taxon>
        <taxon>Fungi</taxon>
        <taxon>Dikarya</taxon>
        <taxon>Basidiomycota</taxon>
        <taxon>Agaricomycotina</taxon>
        <taxon>Agaricomycetes</taxon>
        <taxon>Polyporales</taxon>
        <taxon>Grifolaceae</taxon>
        <taxon>Grifola</taxon>
    </lineage>
</organism>
<feature type="chain" id="PRO_5008889235" evidence="1">
    <location>
        <begin position="20"/>
        <end position="134"/>
    </location>
</feature>
<name>A0A1C7MNS7_GRIFR</name>
<reference evidence="2 3" key="1">
    <citation type="submission" date="2016-03" db="EMBL/GenBank/DDBJ databases">
        <title>Whole genome sequencing of Grifola frondosa 9006-11.</title>
        <authorList>
            <person name="Min B."/>
            <person name="Park H."/>
            <person name="Kim J.-G."/>
            <person name="Cho H."/>
            <person name="Oh Y.-L."/>
            <person name="Kong W.-S."/>
            <person name="Choi I.-G."/>
        </authorList>
    </citation>
    <scope>NUCLEOTIDE SEQUENCE [LARGE SCALE GENOMIC DNA]</scope>
    <source>
        <strain evidence="2 3">9006-11</strain>
    </source>
</reference>
<keyword evidence="3" id="KW-1185">Reference proteome</keyword>
<accession>A0A1C7MNS7</accession>
<keyword evidence="1" id="KW-0732">Signal</keyword>
<dbReference type="EMBL" id="LUGG01000002">
    <property type="protein sequence ID" value="OBZ78066.1"/>
    <property type="molecule type" value="Genomic_DNA"/>
</dbReference>
<proteinExistence type="predicted"/>